<dbReference type="EMBL" id="JASNVK010000012">
    <property type="protein sequence ID" value="MDK4301090.1"/>
    <property type="molecule type" value="Genomic_DNA"/>
</dbReference>
<feature type="compositionally biased region" description="Polar residues" evidence="1">
    <location>
        <begin position="748"/>
        <end position="757"/>
    </location>
</feature>
<feature type="transmembrane region" description="Helical" evidence="2">
    <location>
        <begin position="799"/>
        <end position="824"/>
    </location>
</feature>
<proteinExistence type="predicted"/>
<comment type="caution">
    <text evidence="4">The sequence shown here is derived from an EMBL/GenBank/DDBJ whole genome shotgun (WGS) entry which is preliminary data.</text>
</comment>
<keyword evidence="2" id="KW-1133">Transmembrane helix</keyword>
<keyword evidence="2" id="KW-0812">Transmembrane</keyword>
<accession>A0ABT7G391</accession>
<evidence type="ECO:0000256" key="2">
    <source>
        <dbReference type="SAM" id="Phobius"/>
    </source>
</evidence>
<feature type="compositionally biased region" description="Low complexity" evidence="1">
    <location>
        <begin position="703"/>
        <end position="714"/>
    </location>
</feature>
<feature type="compositionally biased region" description="Acidic residues" evidence="1">
    <location>
        <begin position="479"/>
        <end position="492"/>
    </location>
</feature>
<dbReference type="RefSeq" id="WP_147578783.1">
    <property type="nucleotide sequence ID" value="NZ_CABIYR010000002.1"/>
</dbReference>
<dbReference type="Proteomes" id="UP001243856">
    <property type="component" value="Unassembled WGS sequence"/>
</dbReference>
<evidence type="ECO:0000256" key="1">
    <source>
        <dbReference type="SAM" id="MobiDB-lite"/>
    </source>
</evidence>
<feature type="compositionally biased region" description="Low complexity" evidence="1">
    <location>
        <begin position="763"/>
        <end position="772"/>
    </location>
</feature>
<feature type="region of interest" description="Disordered" evidence="1">
    <location>
        <begin position="336"/>
        <end position="360"/>
    </location>
</feature>
<feature type="region of interest" description="Disordered" evidence="1">
    <location>
        <begin position="701"/>
        <end position="721"/>
    </location>
</feature>
<evidence type="ECO:0000313" key="4">
    <source>
        <dbReference type="EMBL" id="MDK4301090.1"/>
    </source>
</evidence>
<keyword evidence="5" id="KW-1185">Reference proteome</keyword>
<reference evidence="4 5" key="1">
    <citation type="submission" date="2023-05" db="EMBL/GenBank/DDBJ databases">
        <title>Metabolic capabilities are highly conserved among human nasal-associated Corynebacterium species in pangenomic analyses.</title>
        <authorList>
            <person name="Tran T.H."/>
            <person name="Roberts A.Q."/>
            <person name="Escapa I.F."/>
            <person name="Gao W."/>
            <person name="Conlan S."/>
            <person name="Kong H."/>
            <person name="Segre J.A."/>
            <person name="Kelly M.S."/>
            <person name="Lemon K.P."/>
        </authorList>
    </citation>
    <scope>NUCLEOTIDE SEQUENCE [LARGE SCALE GENOMIC DNA]</scope>
    <source>
        <strain evidence="4 5">KPL2811</strain>
    </source>
</reference>
<feature type="region of interest" description="Disordered" evidence="1">
    <location>
        <begin position="473"/>
        <end position="492"/>
    </location>
</feature>
<protein>
    <submittedName>
        <fullName evidence="4">Uncharacterized protein</fullName>
    </submittedName>
</protein>
<feature type="signal peptide" evidence="3">
    <location>
        <begin position="1"/>
        <end position="32"/>
    </location>
</feature>
<gene>
    <name evidence="4" type="ORF">QPX45_07550</name>
</gene>
<evidence type="ECO:0000256" key="3">
    <source>
        <dbReference type="SAM" id="SignalP"/>
    </source>
</evidence>
<feature type="chain" id="PRO_5045722866" evidence="3">
    <location>
        <begin position="33"/>
        <end position="845"/>
    </location>
</feature>
<sequence length="845" mass="89689">MSKPKPAIGSVKRRGLAIATAVAVAGSGFVTANYVSAQEEDRDPTYEELKAEFGDTQADVIAKEYAQKAYEALINGNTDDVDQIFLDGLNKAGRTDGAGFSEADVKGIDQEDLQYQVSQLVADEKDAAKLAHQVNTAIREGKSEEDINRIVKSGLEGAGYNPAEITDENQAQVSAIVTEAKQKIEERKSDREPTHDELIAEFGGPDSELSKLAEAAAKKAAAALTAGKTADEVNEIFAEAVKEAAKNDDSGFNEDDVKQLGQEELNQQIRELLKEEQAAADLAHKVAQAVQAGQNKETVEEIIKDGLKDAGFTESDVAAVDDSEIVEIYSAAEKVAKAKKSEQNPSEFGEESDKIANEAAQQAAEAMAAGASVDEIKKIFADAVKNAAKTGDAGFGEQDINDAVLNAQISEVLKEEMAAEALANQIASAVKSGTPDDEIKAMLKEGLKQAGFSDDEIAAVADDQVAAIVDEAKQKVNPEDVEPESDVEQEPEFGEKADAIAKAAAAKAAEALKAGASVAEAEKIFADAVKAAAKAGDAGFTEADVDESTLQAEIADVLKDERAAEELAHKVADAAKAGKSPEEIKHIINDGLKQAGFSDDEIAAVADDQVAAVVDETKQKVALQQEREKLIAKATELSLEAEKLQKLKEELEQKAQNQIAQQSQLNKKESELKGQAAKLQAQEDVLDTATKELDKLKKELEQKAQNQAAQQSQLNKKESELKEQALKLQAQQNAVDAAAKELDKLKQELSQNNNGSQNDDTSDNGTGNNGDDQVGAEPGKNDDSSSWWKPSGGSDSVKGILGIAAGVGALGLIFGGIFSIFNFFNGAGDIQAKVRDVLAQIGIRF</sequence>
<keyword evidence="3" id="KW-0732">Signal</keyword>
<evidence type="ECO:0000313" key="5">
    <source>
        <dbReference type="Proteomes" id="UP001243856"/>
    </source>
</evidence>
<organism evidence="4 5">
    <name type="scientific">Corynebacterium propinquum</name>
    <dbReference type="NCBI Taxonomy" id="43769"/>
    <lineage>
        <taxon>Bacteria</taxon>
        <taxon>Bacillati</taxon>
        <taxon>Actinomycetota</taxon>
        <taxon>Actinomycetes</taxon>
        <taxon>Mycobacteriales</taxon>
        <taxon>Corynebacteriaceae</taxon>
        <taxon>Corynebacterium</taxon>
    </lineage>
</organism>
<keyword evidence="2" id="KW-0472">Membrane</keyword>
<name>A0ABT7G391_9CORY</name>
<feature type="region of interest" description="Disordered" evidence="1">
    <location>
        <begin position="662"/>
        <end position="681"/>
    </location>
</feature>
<feature type="region of interest" description="Disordered" evidence="1">
    <location>
        <begin position="744"/>
        <end position="791"/>
    </location>
</feature>